<sequence length="370" mass="38266">MSPTAIPEDPLEVTQTTAPAFLELGGKSLPIARPPRPRQAPNTIPAAAPTAPDSRELPDSREDPGASGKIRVQGKSAPPLPPRKGLMPLPRVSAPPAPPSPPPALAPSVVIDDSSDDLIDPGDDENATIPLPMEAVRQQLGSRPSWPPLPPLPALPVTSPNMARDATPIPPPAPGSPRPPSFGGSITMVGPPRPARRPPPAQAGFATPVPHPYLPPPPPPSSMPMPMPPPVVHPIDLESMTAPARYRQPMATVRREPLGARAGAPTLGRIGRALTDALSHPVLRSRGACAALGVLAGISIAVLYSEMTQPDLTGIRPEVLQQYLAATAAAAPPPAPVPKAAPKPIPKVPQHIGVVMPEDETPAPSAAPPR</sequence>
<feature type="compositionally biased region" description="Pro residues" evidence="1">
    <location>
        <begin position="145"/>
        <end position="154"/>
    </location>
</feature>
<dbReference type="RefSeq" id="WP_394831227.1">
    <property type="nucleotide sequence ID" value="NZ_CP089929.1"/>
</dbReference>
<feature type="compositionally biased region" description="Pro residues" evidence="1">
    <location>
        <begin position="331"/>
        <end position="347"/>
    </location>
</feature>
<keyword evidence="3" id="KW-1185">Reference proteome</keyword>
<reference evidence="2" key="1">
    <citation type="submission" date="2021-12" db="EMBL/GenBank/DDBJ databases">
        <title>Discovery of the Pendulisporaceae a myxobacterial family with distinct sporulation behavior and unique specialized metabolism.</title>
        <authorList>
            <person name="Garcia R."/>
            <person name="Popoff A."/>
            <person name="Bader C.D."/>
            <person name="Loehr J."/>
            <person name="Walesch S."/>
            <person name="Walt C."/>
            <person name="Boldt J."/>
            <person name="Bunk B."/>
            <person name="Haeckl F.J.F.P.J."/>
            <person name="Gunesch A.P."/>
            <person name="Birkelbach J."/>
            <person name="Nuebel U."/>
            <person name="Pietschmann T."/>
            <person name="Bach T."/>
            <person name="Mueller R."/>
        </authorList>
    </citation>
    <scope>NUCLEOTIDE SEQUENCE</scope>
    <source>
        <strain evidence="2">MSr11367</strain>
    </source>
</reference>
<feature type="region of interest" description="Disordered" evidence="1">
    <location>
        <begin position="331"/>
        <end position="370"/>
    </location>
</feature>
<feature type="compositionally biased region" description="Acidic residues" evidence="1">
    <location>
        <begin position="113"/>
        <end position="126"/>
    </location>
</feature>
<dbReference type="Proteomes" id="UP001374803">
    <property type="component" value="Chromosome"/>
</dbReference>
<protein>
    <submittedName>
        <fullName evidence="2">Uncharacterized protein</fullName>
    </submittedName>
</protein>
<name>A0ABZ2KSH4_9BACT</name>
<feature type="compositionally biased region" description="Pro residues" evidence="1">
    <location>
        <begin position="168"/>
        <end position="180"/>
    </location>
</feature>
<gene>
    <name evidence="2" type="ORF">LVJ94_32420</name>
</gene>
<feature type="compositionally biased region" description="Pro residues" evidence="1">
    <location>
        <begin position="191"/>
        <end position="201"/>
    </location>
</feature>
<accession>A0ABZ2KSH4</accession>
<evidence type="ECO:0000313" key="2">
    <source>
        <dbReference type="EMBL" id="WXB01613.1"/>
    </source>
</evidence>
<dbReference type="EMBL" id="CP089983">
    <property type="protein sequence ID" value="WXB01613.1"/>
    <property type="molecule type" value="Genomic_DNA"/>
</dbReference>
<proteinExistence type="predicted"/>
<feature type="compositionally biased region" description="Pro residues" evidence="1">
    <location>
        <begin position="93"/>
        <end position="105"/>
    </location>
</feature>
<feature type="region of interest" description="Disordered" evidence="1">
    <location>
        <begin position="1"/>
        <end position="204"/>
    </location>
</feature>
<feature type="compositionally biased region" description="Basic and acidic residues" evidence="1">
    <location>
        <begin position="53"/>
        <end position="64"/>
    </location>
</feature>
<feature type="compositionally biased region" description="Low complexity" evidence="1">
    <location>
        <begin position="40"/>
        <end position="52"/>
    </location>
</feature>
<evidence type="ECO:0000256" key="1">
    <source>
        <dbReference type="SAM" id="MobiDB-lite"/>
    </source>
</evidence>
<evidence type="ECO:0000313" key="3">
    <source>
        <dbReference type="Proteomes" id="UP001374803"/>
    </source>
</evidence>
<organism evidence="2 3">
    <name type="scientific">Pendulispora rubella</name>
    <dbReference type="NCBI Taxonomy" id="2741070"/>
    <lineage>
        <taxon>Bacteria</taxon>
        <taxon>Pseudomonadati</taxon>
        <taxon>Myxococcota</taxon>
        <taxon>Myxococcia</taxon>
        <taxon>Myxococcales</taxon>
        <taxon>Sorangiineae</taxon>
        <taxon>Pendulisporaceae</taxon>
        <taxon>Pendulispora</taxon>
    </lineage>
</organism>